<reference evidence="1" key="2">
    <citation type="journal article" date="2015" name="Data Brief">
        <title>Shoot transcriptome of the giant reed, Arundo donax.</title>
        <authorList>
            <person name="Barrero R.A."/>
            <person name="Guerrero F.D."/>
            <person name="Moolhuijzen P."/>
            <person name="Goolsby J.A."/>
            <person name="Tidwell J."/>
            <person name="Bellgard S.E."/>
            <person name="Bellgard M.I."/>
        </authorList>
    </citation>
    <scope>NUCLEOTIDE SEQUENCE</scope>
    <source>
        <tissue evidence="1">Shoot tissue taken approximately 20 cm above the soil surface</tissue>
    </source>
</reference>
<organism evidence="1">
    <name type="scientific">Arundo donax</name>
    <name type="common">Giant reed</name>
    <name type="synonym">Donax arundinaceus</name>
    <dbReference type="NCBI Taxonomy" id="35708"/>
    <lineage>
        <taxon>Eukaryota</taxon>
        <taxon>Viridiplantae</taxon>
        <taxon>Streptophyta</taxon>
        <taxon>Embryophyta</taxon>
        <taxon>Tracheophyta</taxon>
        <taxon>Spermatophyta</taxon>
        <taxon>Magnoliopsida</taxon>
        <taxon>Liliopsida</taxon>
        <taxon>Poales</taxon>
        <taxon>Poaceae</taxon>
        <taxon>PACMAD clade</taxon>
        <taxon>Arundinoideae</taxon>
        <taxon>Arundineae</taxon>
        <taxon>Arundo</taxon>
    </lineage>
</organism>
<accession>A0A0A9FVC4</accession>
<evidence type="ECO:0000313" key="1">
    <source>
        <dbReference type="EMBL" id="JAE14266.1"/>
    </source>
</evidence>
<dbReference type="AlphaFoldDB" id="A0A0A9FVC4"/>
<dbReference type="EMBL" id="GBRH01183630">
    <property type="protein sequence ID" value="JAE14266.1"/>
    <property type="molecule type" value="Transcribed_RNA"/>
</dbReference>
<sequence length="49" mass="5724">MSTLVSNLRILRTATQRVRSYFKEVTFLALHLCYLLHVDVSALQIPQNY</sequence>
<reference evidence="1" key="1">
    <citation type="submission" date="2014-09" db="EMBL/GenBank/DDBJ databases">
        <authorList>
            <person name="Magalhaes I.L.F."/>
            <person name="Oliveira U."/>
            <person name="Santos F.R."/>
            <person name="Vidigal T.H.D.A."/>
            <person name="Brescovit A.D."/>
            <person name="Santos A.J."/>
        </authorList>
    </citation>
    <scope>NUCLEOTIDE SEQUENCE</scope>
    <source>
        <tissue evidence="1">Shoot tissue taken approximately 20 cm above the soil surface</tissue>
    </source>
</reference>
<name>A0A0A9FVC4_ARUDO</name>
<proteinExistence type="predicted"/>
<protein>
    <submittedName>
        <fullName evidence="1">Uncharacterized protein</fullName>
    </submittedName>
</protein>